<feature type="coiled-coil region" evidence="1">
    <location>
        <begin position="155"/>
        <end position="189"/>
    </location>
</feature>
<sequence>MSCALCLLSRANCNGVIPCTRCVALNMADRCFHPPPSKRGRPRRTPAPTGQPPAPIQPTPPSAGQGRQGAGGVISHQGLQGPQQGQQGSTSPATTTTTTTTPVPQAPDAGVPTAPSPATHGVVAYIIDEMRALKAEIRIKAEKTRKARKKDKLRLQQMERHMHEMARRVQELEEDRARLRSELAARMAVHHAATPPVFSRLGSPSAPSSSDGSTSLVGLGAHGEAEWGDAVCLWEEMLSHLPFLRHFDLAPSKLAIHDLRPPIAVFVSDHKLNWKTSPFFINPQFSRVSGFSMRELLARDIVVALPKQNKLRIRQAFRSWSGGFMLQLAARYQIFTVQQRTYGVLRIDRILAEDRTRSLQDVRLEQEAEWAEVAQPRTRTIAEEPPSASSRNYYHQRNNGDQSTAQPSEKRSINIGSEFMTFDDLLSEFNLDPQYHLPE</sequence>
<dbReference type="Proteomes" id="UP000011083">
    <property type="component" value="Unassembled WGS sequence"/>
</dbReference>
<feature type="compositionally biased region" description="Pro residues" evidence="2">
    <location>
        <begin position="49"/>
        <end position="61"/>
    </location>
</feature>
<evidence type="ECO:0000256" key="2">
    <source>
        <dbReference type="SAM" id="MobiDB-lite"/>
    </source>
</evidence>
<dbReference type="RefSeq" id="XP_004334290.1">
    <property type="nucleotide sequence ID" value="XM_004334242.1"/>
</dbReference>
<gene>
    <name evidence="3" type="ORF">ACA1_372660</name>
</gene>
<keyword evidence="4" id="KW-1185">Reference proteome</keyword>
<organism evidence="3 4">
    <name type="scientific">Acanthamoeba castellanii (strain ATCC 30010 / Neff)</name>
    <dbReference type="NCBI Taxonomy" id="1257118"/>
    <lineage>
        <taxon>Eukaryota</taxon>
        <taxon>Amoebozoa</taxon>
        <taxon>Discosea</taxon>
        <taxon>Longamoebia</taxon>
        <taxon>Centramoebida</taxon>
        <taxon>Acanthamoebidae</taxon>
        <taxon>Acanthamoeba</taxon>
    </lineage>
</organism>
<evidence type="ECO:0008006" key="5">
    <source>
        <dbReference type="Google" id="ProtNLM"/>
    </source>
</evidence>
<accession>L8GH13</accession>
<feature type="compositionally biased region" description="Low complexity" evidence="2">
    <location>
        <begin position="199"/>
        <end position="215"/>
    </location>
</feature>
<proteinExistence type="predicted"/>
<dbReference type="GeneID" id="14912825"/>
<evidence type="ECO:0000313" key="3">
    <source>
        <dbReference type="EMBL" id="ELR12277.1"/>
    </source>
</evidence>
<dbReference type="VEuPathDB" id="AmoebaDB:ACA1_372660"/>
<evidence type="ECO:0000256" key="1">
    <source>
        <dbReference type="SAM" id="Coils"/>
    </source>
</evidence>
<feature type="compositionally biased region" description="Polar residues" evidence="2">
    <location>
        <begin position="387"/>
        <end position="407"/>
    </location>
</feature>
<dbReference type="KEGG" id="acan:ACA1_372660"/>
<feature type="region of interest" description="Disordered" evidence="2">
    <location>
        <begin position="32"/>
        <end position="117"/>
    </location>
</feature>
<protein>
    <recommendedName>
        <fullName evidence="5">Zn(2)-C6 fungal-type domain-containing protein</fullName>
    </recommendedName>
</protein>
<keyword evidence="1" id="KW-0175">Coiled coil</keyword>
<evidence type="ECO:0000313" key="4">
    <source>
        <dbReference type="Proteomes" id="UP000011083"/>
    </source>
</evidence>
<reference evidence="3 4" key="1">
    <citation type="journal article" date="2013" name="Genome Biol.">
        <title>Genome of Acanthamoeba castellanii highlights extensive lateral gene transfer and early evolution of tyrosine kinase signaling.</title>
        <authorList>
            <person name="Clarke M."/>
            <person name="Lohan A.J."/>
            <person name="Liu B."/>
            <person name="Lagkouvardos I."/>
            <person name="Roy S."/>
            <person name="Zafar N."/>
            <person name="Bertelli C."/>
            <person name="Schilde C."/>
            <person name="Kianianmomeni A."/>
            <person name="Burglin T.R."/>
            <person name="Frech C."/>
            <person name="Turcotte B."/>
            <person name="Kopec K.O."/>
            <person name="Synnott J.M."/>
            <person name="Choo C."/>
            <person name="Paponov I."/>
            <person name="Finkler A."/>
            <person name="Soon Heng Tan C."/>
            <person name="Hutchins A.P."/>
            <person name="Weinmeier T."/>
            <person name="Rattei T."/>
            <person name="Chu J.S."/>
            <person name="Gimenez G."/>
            <person name="Irimia M."/>
            <person name="Rigden D.J."/>
            <person name="Fitzpatrick D.A."/>
            <person name="Lorenzo-Morales J."/>
            <person name="Bateman A."/>
            <person name="Chiu C.H."/>
            <person name="Tang P."/>
            <person name="Hegemann P."/>
            <person name="Fromm H."/>
            <person name="Raoult D."/>
            <person name="Greub G."/>
            <person name="Miranda-Saavedra D."/>
            <person name="Chen N."/>
            <person name="Nash P."/>
            <person name="Ginger M.L."/>
            <person name="Horn M."/>
            <person name="Schaap P."/>
            <person name="Caler L."/>
            <person name="Loftus B."/>
        </authorList>
    </citation>
    <scope>NUCLEOTIDE SEQUENCE [LARGE SCALE GENOMIC DNA]</scope>
    <source>
        <strain evidence="3 4">Neff</strain>
    </source>
</reference>
<feature type="region of interest" description="Disordered" evidence="2">
    <location>
        <begin position="196"/>
        <end position="215"/>
    </location>
</feature>
<dbReference type="AlphaFoldDB" id="L8GH13"/>
<feature type="compositionally biased region" description="Low complexity" evidence="2">
    <location>
        <begin position="77"/>
        <end position="107"/>
    </location>
</feature>
<dbReference type="CDD" id="cd14686">
    <property type="entry name" value="bZIP"/>
    <property type="match status" value="1"/>
</dbReference>
<dbReference type="EMBL" id="KB008119">
    <property type="protein sequence ID" value="ELR12277.1"/>
    <property type="molecule type" value="Genomic_DNA"/>
</dbReference>
<feature type="region of interest" description="Disordered" evidence="2">
    <location>
        <begin position="377"/>
        <end position="410"/>
    </location>
</feature>
<name>L8GH13_ACACF</name>